<reference evidence="3 4" key="1">
    <citation type="journal article" date="2016" name="Nat. Commun.">
        <title>Ectomycorrhizal ecology is imprinted in the genome of the dominant symbiotic fungus Cenococcum geophilum.</title>
        <authorList>
            <consortium name="DOE Joint Genome Institute"/>
            <person name="Peter M."/>
            <person name="Kohler A."/>
            <person name="Ohm R.A."/>
            <person name="Kuo A."/>
            <person name="Krutzmann J."/>
            <person name="Morin E."/>
            <person name="Arend M."/>
            <person name="Barry K.W."/>
            <person name="Binder M."/>
            <person name="Choi C."/>
            <person name="Clum A."/>
            <person name="Copeland A."/>
            <person name="Grisel N."/>
            <person name="Haridas S."/>
            <person name="Kipfer T."/>
            <person name="LaButti K."/>
            <person name="Lindquist E."/>
            <person name="Lipzen A."/>
            <person name="Maire R."/>
            <person name="Meier B."/>
            <person name="Mihaltcheva S."/>
            <person name="Molinier V."/>
            <person name="Murat C."/>
            <person name="Poggeler S."/>
            <person name="Quandt C.A."/>
            <person name="Sperisen C."/>
            <person name="Tritt A."/>
            <person name="Tisserant E."/>
            <person name="Crous P.W."/>
            <person name="Henrissat B."/>
            <person name="Nehls U."/>
            <person name="Egli S."/>
            <person name="Spatafora J.W."/>
            <person name="Grigoriev I.V."/>
            <person name="Martin F.M."/>
        </authorList>
    </citation>
    <scope>NUCLEOTIDE SEQUENCE [LARGE SCALE GENOMIC DNA]</scope>
    <source>
        <strain evidence="3 4">CBS 459.81</strain>
    </source>
</reference>
<name>A0A8E2ED77_9PEZI</name>
<evidence type="ECO:0000256" key="2">
    <source>
        <dbReference type="SAM" id="MobiDB-lite"/>
    </source>
</evidence>
<gene>
    <name evidence="3" type="ORF">K432DRAFT_403444</name>
</gene>
<dbReference type="GO" id="GO:0051082">
    <property type="term" value="F:unfolded protein binding"/>
    <property type="evidence" value="ECO:0007669"/>
    <property type="project" value="TreeGrafter"/>
</dbReference>
<accession>A0A8E2ED77</accession>
<evidence type="ECO:0000313" key="4">
    <source>
        <dbReference type="Proteomes" id="UP000250266"/>
    </source>
</evidence>
<feature type="region of interest" description="Disordered" evidence="2">
    <location>
        <begin position="125"/>
        <end position="171"/>
    </location>
</feature>
<dbReference type="PANTHER" id="PTHR31996:SF2">
    <property type="entry name" value="COILED-COIL DOMAIN-CONTAINING PROTEIN 115"/>
    <property type="match status" value="1"/>
</dbReference>
<evidence type="ECO:0000313" key="3">
    <source>
        <dbReference type="EMBL" id="OCK81822.1"/>
    </source>
</evidence>
<dbReference type="Pfam" id="PF21730">
    <property type="entry name" value="Vma22_CCDC115"/>
    <property type="match status" value="1"/>
</dbReference>
<dbReference type="Proteomes" id="UP000250266">
    <property type="component" value="Unassembled WGS sequence"/>
</dbReference>
<feature type="compositionally biased region" description="Low complexity" evidence="2">
    <location>
        <begin position="125"/>
        <end position="139"/>
    </location>
</feature>
<dbReference type="AlphaFoldDB" id="A0A8E2ED77"/>
<proteinExistence type="predicted"/>
<evidence type="ECO:0000256" key="1">
    <source>
        <dbReference type="ARBA" id="ARBA00093634"/>
    </source>
</evidence>
<dbReference type="EMBL" id="KV744907">
    <property type="protein sequence ID" value="OCK81822.1"/>
    <property type="molecule type" value="Genomic_DNA"/>
</dbReference>
<sequence>MWLPILVIDTFPASKLDTVVPENMAEGVDSNQEKLKMAVPEREELLNRLDSLWEQYLELLDQYQKVQAQISAHFSSGFLSLAQANFNNSSGTRYGQDYYDERMQASRTVTMVSGLPVPSVAICIPEPQTSSQDSTSSSSESKDSNGISERATGLANSSSKKEPTSSTPKHKSVDPLRWYGLLVPPALRSAQASFIQAVEGPIPRLVTLSKELRSLEIDIGRTRKQIRKM</sequence>
<dbReference type="PANTHER" id="PTHR31996">
    <property type="entry name" value="COILED-COIL DOMAIN-CONTAINING PROTEIN 115"/>
    <property type="match status" value="1"/>
</dbReference>
<organism evidence="3 4">
    <name type="scientific">Lepidopterella palustris CBS 459.81</name>
    <dbReference type="NCBI Taxonomy" id="1314670"/>
    <lineage>
        <taxon>Eukaryota</taxon>
        <taxon>Fungi</taxon>
        <taxon>Dikarya</taxon>
        <taxon>Ascomycota</taxon>
        <taxon>Pezizomycotina</taxon>
        <taxon>Dothideomycetes</taxon>
        <taxon>Pleosporomycetidae</taxon>
        <taxon>Mytilinidiales</taxon>
        <taxon>Argynnaceae</taxon>
        <taxon>Lepidopterella</taxon>
    </lineage>
</organism>
<dbReference type="GO" id="GO:1990871">
    <property type="term" value="C:Vma12-Vma22 assembly complex"/>
    <property type="evidence" value="ECO:0007669"/>
    <property type="project" value="TreeGrafter"/>
</dbReference>
<dbReference type="Gene3D" id="1.10.287.3240">
    <property type="match status" value="1"/>
</dbReference>
<protein>
    <recommendedName>
        <fullName evidence="1">Vacuolar ATPase assembly protein VMA22</fullName>
    </recommendedName>
</protein>
<keyword evidence="4" id="KW-1185">Reference proteome</keyword>
<dbReference type="GO" id="GO:0070072">
    <property type="term" value="P:vacuolar proton-transporting V-type ATPase complex assembly"/>
    <property type="evidence" value="ECO:0007669"/>
    <property type="project" value="InterPro"/>
</dbReference>
<dbReference type="InterPro" id="IPR040357">
    <property type="entry name" value="Vma22/CCDC115"/>
</dbReference>
<dbReference type="OrthoDB" id="408631at2759"/>